<sequence length="74" mass="8306">MTKMKVTLKVYGMTCDDCVLHVKKGLEQVGKNVKVSIDGNASLEIDDSIDPYKIPSLEVFSGRYKAQVREIKDE</sequence>
<organism evidence="1 2">
    <name type="scientific">Picrophilus torridus (strain ATCC 700027 / DSM 9790 / JCM 10055 / NBRC 100828 / KAW 2/3)</name>
    <dbReference type="NCBI Taxonomy" id="1122961"/>
    <lineage>
        <taxon>Archaea</taxon>
        <taxon>Methanobacteriati</taxon>
        <taxon>Thermoplasmatota</taxon>
        <taxon>Thermoplasmata</taxon>
        <taxon>Thermoplasmatales</taxon>
        <taxon>Picrophilaceae</taxon>
        <taxon>Picrophilus</taxon>
    </lineage>
</organism>
<dbReference type="InterPro" id="IPR036163">
    <property type="entry name" value="HMA_dom_sf"/>
</dbReference>
<accession>A0A8G2FY37</accession>
<evidence type="ECO:0000313" key="1">
    <source>
        <dbReference type="EMBL" id="SMD31610.1"/>
    </source>
</evidence>
<proteinExistence type="predicted"/>
<dbReference type="InterPro" id="IPR006121">
    <property type="entry name" value="HMA_dom"/>
</dbReference>
<dbReference type="EMBL" id="FWYE01000005">
    <property type="protein sequence ID" value="SMD31610.1"/>
    <property type="molecule type" value="Genomic_DNA"/>
</dbReference>
<comment type="caution">
    <text evidence="1">The sequence shown here is derived from an EMBL/GenBank/DDBJ whole genome shotgun (WGS) entry which is preliminary data.</text>
</comment>
<keyword evidence="2" id="KW-1185">Reference proteome</keyword>
<name>A0A8G2FY37_PICTO</name>
<gene>
    <name evidence="1" type="ORF">SAMN02745355_1568</name>
</gene>
<dbReference type="SUPFAM" id="SSF55008">
    <property type="entry name" value="HMA, heavy metal-associated domain"/>
    <property type="match status" value="1"/>
</dbReference>
<dbReference type="CDD" id="cd00371">
    <property type="entry name" value="HMA"/>
    <property type="match status" value="1"/>
</dbReference>
<reference evidence="1 2" key="1">
    <citation type="submission" date="2017-04" db="EMBL/GenBank/DDBJ databases">
        <authorList>
            <person name="Varghese N."/>
            <person name="Submissions S."/>
        </authorList>
    </citation>
    <scope>NUCLEOTIDE SEQUENCE [LARGE SCALE GENOMIC DNA]</scope>
    <source>
        <strain evidence="1 2">DSM 9789</strain>
    </source>
</reference>
<dbReference type="GO" id="GO:0046872">
    <property type="term" value="F:metal ion binding"/>
    <property type="evidence" value="ECO:0007669"/>
    <property type="project" value="InterPro"/>
</dbReference>
<evidence type="ECO:0000313" key="2">
    <source>
        <dbReference type="Proteomes" id="UP000192315"/>
    </source>
</evidence>
<protein>
    <submittedName>
        <fullName evidence="1">Copper chaperone CopZ</fullName>
    </submittedName>
</protein>
<dbReference type="AlphaFoldDB" id="A0A8G2FY37"/>
<dbReference type="Gene3D" id="3.30.70.100">
    <property type="match status" value="1"/>
</dbReference>
<dbReference type="Proteomes" id="UP000192315">
    <property type="component" value="Unassembled WGS sequence"/>
</dbReference>